<keyword evidence="2" id="KW-0732">Signal</keyword>
<feature type="region of interest" description="Disordered" evidence="1">
    <location>
        <begin position="107"/>
        <end position="153"/>
    </location>
</feature>
<dbReference type="EMBL" id="JARKIE010000402">
    <property type="protein sequence ID" value="KAJ7645291.1"/>
    <property type="molecule type" value="Genomic_DNA"/>
</dbReference>
<dbReference type="AlphaFoldDB" id="A0AAD7CCP2"/>
<comment type="caution">
    <text evidence="3">The sequence shown here is derived from an EMBL/GenBank/DDBJ whole genome shotgun (WGS) entry which is preliminary data.</text>
</comment>
<keyword evidence="4" id="KW-1185">Reference proteome</keyword>
<evidence type="ECO:0000313" key="4">
    <source>
        <dbReference type="Proteomes" id="UP001221757"/>
    </source>
</evidence>
<organism evidence="3 4">
    <name type="scientific">Mycena rosella</name>
    <name type="common">Pink bonnet</name>
    <name type="synonym">Agaricus rosellus</name>
    <dbReference type="NCBI Taxonomy" id="1033263"/>
    <lineage>
        <taxon>Eukaryota</taxon>
        <taxon>Fungi</taxon>
        <taxon>Dikarya</taxon>
        <taxon>Basidiomycota</taxon>
        <taxon>Agaricomycotina</taxon>
        <taxon>Agaricomycetes</taxon>
        <taxon>Agaricomycetidae</taxon>
        <taxon>Agaricales</taxon>
        <taxon>Marasmiineae</taxon>
        <taxon>Mycenaceae</taxon>
        <taxon>Mycena</taxon>
    </lineage>
</organism>
<sequence length="661" mass="72223">MWTLRFLSFCAWTAVHINIPIYIDTCQDLALWNMRTICLCGRPWAAHDRPSQLSLSRSHESEVLSIPTSSSGALISPQRPALAYAGISRRPTAATVQQERQASIYRTLPQYQSSAGPSSAPVNPRSNKRLSGPPRPYSSGSAATLADFSAAPSEPPKVKITVGILPKVLNTSDQNDFLDLSPHYLWKGGDDLELAQRQLQLANLTFTVLVPPSGPNIDFVAPTPASTNGVIYTTPNTLPWILLGPKGRVPNRTWVEDPKCLTPFTFAVPALRASPYSGTSNFIEEGIFIFVAPEVNFHFVSQLPASEIYVDSSIVFLTLLTDDRIMFSLTNASLAVSFIPFSAHLATIRVQLVALRALAILLVLLGYIDLTCPLRELDSDDSDDDVHLVVDGLQPLTVTQIPLSPSQACSCVFCATSLRSHPICTDIDLCPSPSYMDGTPISVKARSFIPGGPIDLTLRSLPGAGPFSLFSWQDHMAEIHRPDSDVISIEAPTVDCAAQALIIYCIWLHCVRQPPEVKLKEILQEQFHSPRPTVSGPFTNVALFAARIKIGPGFGKGPRAEVLGCAVEILMCDGLYWTDCGEYKTLRLHPSLSPIPRRSALLKASGLIEYQYLVNIPGMDVGLLFPFYHQQRSPSQYAALRVPDGRSGDTIRTVVPWSGIV</sequence>
<gene>
    <name evidence="3" type="ORF">B0H17DRAFT_1148483</name>
</gene>
<evidence type="ECO:0000256" key="1">
    <source>
        <dbReference type="SAM" id="MobiDB-lite"/>
    </source>
</evidence>
<feature type="chain" id="PRO_5042057700" evidence="2">
    <location>
        <begin position="18"/>
        <end position="661"/>
    </location>
</feature>
<evidence type="ECO:0000313" key="3">
    <source>
        <dbReference type="EMBL" id="KAJ7645291.1"/>
    </source>
</evidence>
<dbReference type="Proteomes" id="UP001221757">
    <property type="component" value="Unassembled WGS sequence"/>
</dbReference>
<name>A0AAD7CCP2_MYCRO</name>
<accession>A0AAD7CCP2</accession>
<feature type="compositionally biased region" description="Polar residues" evidence="1">
    <location>
        <begin position="109"/>
        <end position="125"/>
    </location>
</feature>
<feature type="signal peptide" evidence="2">
    <location>
        <begin position="1"/>
        <end position="17"/>
    </location>
</feature>
<reference evidence="3" key="1">
    <citation type="submission" date="2023-03" db="EMBL/GenBank/DDBJ databases">
        <title>Massive genome expansion in bonnet fungi (Mycena s.s.) driven by repeated elements and novel gene families across ecological guilds.</title>
        <authorList>
            <consortium name="Lawrence Berkeley National Laboratory"/>
            <person name="Harder C.B."/>
            <person name="Miyauchi S."/>
            <person name="Viragh M."/>
            <person name="Kuo A."/>
            <person name="Thoen E."/>
            <person name="Andreopoulos B."/>
            <person name="Lu D."/>
            <person name="Skrede I."/>
            <person name="Drula E."/>
            <person name="Henrissat B."/>
            <person name="Morin E."/>
            <person name="Kohler A."/>
            <person name="Barry K."/>
            <person name="LaButti K."/>
            <person name="Morin E."/>
            <person name="Salamov A."/>
            <person name="Lipzen A."/>
            <person name="Mereny Z."/>
            <person name="Hegedus B."/>
            <person name="Baldrian P."/>
            <person name="Stursova M."/>
            <person name="Weitz H."/>
            <person name="Taylor A."/>
            <person name="Grigoriev I.V."/>
            <person name="Nagy L.G."/>
            <person name="Martin F."/>
            <person name="Kauserud H."/>
        </authorList>
    </citation>
    <scope>NUCLEOTIDE SEQUENCE</scope>
    <source>
        <strain evidence="3">CBHHK067</strain>
    </source>
</reference>
<protein>
    <submittedName>
        <fullName evidence="3">Uncharacterized protein</fullName>
    </submittedName>
</protein>
<evidence type="ECO:0000256" key="2">
    <source>
        <dbReference type="SAM" id="SignalP"/>
    </source>
</evidence>
<proteinExistence type="predicted"/>